<keyword evidence="2" id="KW-1185">Reference proteome</keyword>
<proteinExistence type="predicted"/>
<reference evidence="1 2" key="1">
    <citation type="submission" date="2018-11" db="EMBL/GenBank/DDBJ databases">
        <authorList>
            <consortium name="Pathogen Informatics"/>
        </authorList>
    </citation>
    <scope>NUCLEOTIDE SEQUENCE [LARGE SCALE GENOMIC DNA]</scope>
</reference>
<dbReference type="EMBL" id="UYRR01013768">
    <property type="protein sequence ID" value="VDK26930.1"/>
    <property type="molecule type" value="Genomic_DNA"/>
</dbReference>
<protein>
    <submittedName>
        <fullName evidence="1">Uncharacterized protein</fullName>
    </submittedName>
</protein>
<gene>
    <name evidence="1" type="ORF">ASIM_LOCUS6372</name>
</gene>
<accession>A0A3P6P6L2</accession>
<evidence type="ECO:0000313" key="1">
    <source>
        <dbReference type="EMBL" id="VDK26930.1"/>
    </source>
</evidence>
<evidence type="ECO:0000313" key="2">
    <source>
        <dbReference type="Proteomes" id="UP000267096"/>
    </source>
</evidence>
<sequence length="53" mass="6104">MKEENDLVHESCTVLEQQLEQSQRKASTHLDTETKLSDCQDQLQTLKSDLTKV</sequence>
<dbReference type="AlphaFoldDB" id="A0A3P6P6L2"/>
<organism evidence="1 2">
    <name type="scientific">Anisakis simplex</name>
    <name type="common">Herring worm</name>
    <dbReference type="NCBI Taxonomy" id="6269"/>
    <lineage>
        <taxon>Eukaryota</taxon>
        <taxon>Metazoa</taxon>
        <taxon>Ecdysozoa</taxon>
        <taxon>Nematoda</taxon>
        <taxon>Chromadorea</taxon>
        <taxon>Rhabditida</taxon>
        <taxon>Spirurina</taxon>
        <taxon>Ascaridomorpha</taxon>
        <taxon>Ascaridoidea</taxon>
        <taxon>Anisakidae</taxon>
        <taxon>Anisakis</taxon>
        <taxon>Anisakis simplex complex</taxon>
    </lineage>
</organism>
<name>A0A3P6P6L2_ANISI</name>
<dbReference type="Proteomes" id="UP000267096">
    <property type="component" value="Unassembled WGS sequence"/>
</dbReference>